<name>A0A6J6BDL7_9ZZZZ</name>
<sequence length="385" mass="41497">MRVLDLGHGLADRLAVSNLWLTNVGFDLELATHTVNEDVEVKLAHSGDDGLTGFFIGTDLEGGVFFSKTLNSRTQLLLVALGLGLDRHVDNRGWEGHRFENNRVARVAQSFTSGGVLESHNSHDVTGTHARDFFTLVGVHLVNLADALLAALHAVEHLSSGFENAGVDAQVGELAQVRVGHDLERKSGEGLRLFWLALNDDFFIVDLVAFDGTNVERGRQVANHGVEHGLNTLVLERGAAQNGVELVAQGCATNRSNQIGFSRLGTIKLKEQFSKLVICISQGLDEQFATLSSFISQVCGDLFDCIVFTELGFTAPGQRLHADQVNHAHEVAFSANGDLQDQRGGVQSGNNHVHAALEFSTRAVQLVHKANAGDVVLVSLAPHSL</sequence>
<gene>
    <name evidence="1" type="ORF">UFOPK1446_00205</name>
</gene>
<evidence type="ECO:0000313" key="1">
    <source>
        <dbReference type="EMBL" id="CAB4537082.1"/>
    </source>
</evidence>
<dbReference type="EMBL" id="CAEZSO010000024">
    <property type="protein sequence ID" value="CAB4537082.1"/>
    <property type="molecule type" value="Genomic_DNA"/>
</dbReference>
<accession>A0A6J6BDL7</accession>
<proteinExistence type="predicted"/>
<protein>
    <submittedName>
        <fullName evidence="1">Unannotated protein</fullName>
    </submittedName>
</protein>
<organism evidence="1">
    <name type="scientific">freshwater metagenome</name>
    <dbReference type="NCBI Taxonomy" id="449393"/>
    <lineage>
        <taxon>unclassified sequences</taxon>
        <taxon>metagenomes</taxon>
        <taxon>ecological metagenomes</taxon>
    </lineage>
</organism>
<dbReference type="AlphaFoldDB" id="A0A6J6BDL7"/>
<reference evidence="1" key="1">
    <citation type="submission" date="2020-05" db="EMBL/GenBank/DDBJ databases">
        <authorList>
            <person name="Chiriac C."/>
            <person name="Salcher M."/>
            <person name="Ghai R."/>
            <person name="Kavagutti S V."/>
        </authorList>
    </citation>
    <scope>NUCLEOTIDE SEQUENCE</scope>
</reference>